<keyword evidence="1" id="KW-0805">Transcription regulation</keyword>
<dbReference type="SMART" id="SM00421">
    <property type="entry name" value="HTH_LUXR"/>
    <property type="match status" value="1"/>
</dbReference>
<dbReference type="SUPFAM" id="SSF52540">
    <property type="entry name" value="P-loop containing nucleoside triphosphate hydrolases"/>
    <property type="match status" value="1"/>
</dbReference>
<evidence type="ECO:0000313" key="5">
    <source>
        <dbReference type="EMBL" id="OBX34420.1"/>
    </source>
</evidence>
<dbReference type="InterPro" id="IPR041617">
    <property type="entry name" value="TPR_MalT"/>
</dbReference>
<dbReference type="PROSITE" id="PS50043">
    <property type="entry name" value="HTH_LUXR_2"/>
    <property type="match status" value="1"/>
</dbReference>
<name>A0A1B8NWP5_HALEL</name>
<dbReference type="Pfam" id="PF25873">
    <property type="entry name" value="WHD_MalT"/>
    <property type="match status" value="1"/>
</dbReference>
<dbReference type="PATRIC" id="fig|2746.7.peg.3574"/>
<dbReference type="GO" id="GO:0016887">
    <property type="term" value="F:ATP hydrolysis activity"/>
    <property type="evidence" value="ECO:0007669"/>
    <property type="project" value="InterPro"/>
</dbReference>
<dbReference type="InterPro" id="IPR011990">
    <property type="entry name" value="TPR-like_helical_dom_sf"/>
</dbReference>
<dbReference type="GO" id="GO:0006355">
    <property type="term" value="P:regulation of DNA-templated transcription"/>
    <property type="evidence" value="ECO:0007669"/>
    <property type="project" value="InterPro"/>
</dbReference>
<dbReference type="CDD" id="cd06170">
    <property type="entry name" value="LuxR_C_like"/>
    <property type="match status" value="1"/>
</dbReference>
<keyword evidence="3" id="KW-0804">Transcription</keyword>
<keyword evidence="2" id="KW-0238">DNA-binding</keyword>
<dbReference type="EMBL" id="MAJD01000002">
    <property type="protein sequence ID" value="OBX34420.1"/>
    <property type="molecule type" value="Genomic_DNA"/>
</dbReference>
<dbReference type="Pfam" id="PF13401">
    <property type="entry name" value="AAA_22"/>
    <property type="match status" value="1"/>
</dbReference>
<dbReference type="AlphaFoldDB" id="A0A1B8NWP5"/>
<dbReference type="Proteomes" id="UP000092504">
    <property type="component" value="Unassembled WGS sequence"/>
</dbReference>
<evidence type="ECO:0000259" key="4">
    <source>
        <dbReference type="PROSITE" id="PS50043"/>
    </source>
</evidence>
<gene>
    <name evidence="5" type="primary">malT</name>
    <name evidence="5" type="ORF">A8U91_03473</name>
</gene>
<dbReference type="Pfam" id="PF00196">
    <property type="entry name" value="GerE"/>
    <property type="match status" value="1"/>
</dbReference>
<evidence type="ECO:0000313" key="6">
    <source>
        <dbReference type="Proteomes" id="UP000092504"/>
    </source>
</evidence>
<dbReference type="InterPro" id="IPR027417">
    <property type="entry name" value="P-loop_NTPase"/>
</dbReference>
<dbReference type="Gene3D" id="1.10.10.10">
    <property type="entry name" value="Winged helix-like DNA-binding domain superfamily/Winged helix DNA-binding domain"/>
    <property type="match status" value="1"/>
</dbReference>
<reference evidence="5 6" key="1">
    <citation type="submission" date="2016-06" db="EMBL/GenBank/DDBJ databases">
        <title>Genome sequence of halotolerant plant growth promoting strain of Halomonas elongata HEK1 isolated from salterns of Rann of Kutch, Gujarat, India.</title>
        <authorList>
            <person name="Gaba S."/>
            <person name="Singh R.N."/>
            <person name="Abrol S."/>
            <person name="Kaushik R."/>
            <person name="Saxena A.K."/>
        </authorList>
    </citation>
    <scope>NUCLEOTIDE SEQUENCE [LARGE SCALE GENOMIC DNA]</scope>
    <source>
        <strain evidence="5 6">HEK1</strain>
    </source>
</reference>
<dbReference type="Pfam" id="PF17874">
    <property type="entry name" value="TPR_MalT"/>
    <property type="match status" value="1"/>
</dbReference>
<evidence type="ECO:0000256" key="2">
    <source>
        <dbReference type="ARBA" id="ARBA00023125"/>
    </source>
</evidence>
<dbReference type="PRINTS" id="PR00038">
    <property type="entry name" value="HTHLUXR"/>
</dbReference>
<dbReference type="GO" id="GO:0003677">
    <property type="term" value="F:DNA binding"/>
    <property type="evidence" value="ECO:0007669"/>
    <property type="project" value="UniProtKB-KW"/>
</dbReference>
<dbReference type="PANTHER" id="PTHR44688:SF16">
    <property type="entry name" value="DNA-BINDING TRANSCRIPTIONAL ACTIVATOR DEVR_DOSR"/>
    <property type="match status" value="1"/>
</dbReference>
<dbReference type="InterPro" id="IPR059106">
    <property type="entry name" value="WHD_MalT"/>
</dbReference>
<protein>
    <submittedName>
        <fullName evidence="5">HTH-type transcriptional regulator MalT</fullName>
    </submittedName>
</protein>
<dbReference type="InterPro" id="IPR036388">
    <property type="entry name" value="WH-like_DNA-bd_sf"/>
</dbReference>
<sequence>MPLIHDKLMAPALPPTTVARERLNDHFALSEHTRLMVVQAPSGYGKSTLMAERLPALEQPAAWLRLEAQDDDPLRFARYFAAALGTLCRQHLGLSLLEDDETQPLASRIDGWLTVLPDRAPPCRLVIDEFEHLRSPELLEDLRYWLRHQPRWLTLTVISRSRPDLGLAALRLRGELEEVGPAQLAFTLDDSRMLSDQQLSFPPTRVSLERALRLTGGWAMAINWLFERTTTTASFDALLERLDGAHPDFVAWFDDLMHEALEESDRVLVHQLGVLERFSPHLVARLLEGEQAGRRLEALEQAGIFIERDDPHSTWCRFHPLFAQYLRYCRGELSLEAQRDLHRRASHAWLAMGDPALAVTQMTAAHDPETLAALVEAEGPGLLDRGQCAPLARALDALGDARLSASPRLTLLWGWVTHAQYQFSHTERVIGWIEARHDQDEWQELTAEFATLRAQLAINRGEAQHAAPLAERALNLPATYLPGTPLAAAAILCESRFVQGYLEESLRRVRDVAAEARRRGDDQRLLWAHCHESETLVAMGRLQAAHDIQQRAVAHIEHHRLQHLPIVEFVHRIRSQLLWEWHRLDEAEQAALDGIAVLDSQGEHWTLQCHVSLAKTALAKGDHTQSGDHIRRIRKVLAEGDYHIDWRANAHATLLAWWAGQRDLEAIERWRQEAPAANPAGATNHFTQCNARNHARALMHLGRFEPARELLEALETQTQRLGLVTDANRNRLCLARLEWLAGNRQAALSHLAQALELASRTALVGSFLRLEDDLAPMLDRLLENDGLNDLTRQRAERLLDLVRRRRDYGRAVRLMFDDDVIDGLVARPDVPELIRTSPLTRREWQILGLIHAGLSNERIAERLSVAPTTIKTHIRSLYQKQNIRHRDEAIALAGQLLERIQGEAPAPAVASTPPPPPSYA</sequence>
<dbReference type="InterPro" id="IPR000792">
    <property type="entry name" value="Tscrpt_reg_LuxR_C"/>
</dbReference>
<dbReference type="InterPro" id="IPR049945">
    <property type="entry name" value="AAA_22"/>
</dbReference>
<organism evidence="5 6">
    <name type="scientific">Halomonas elongata</name>
    <dbReference type="NCBI Taxonomy" id="2746"/>
    <lineage>
        <taxon>Bacteria</taxon>
        <taxon>Pseudomonadati</taxon>
        <taxon>Pseudomonadota</taxon>
        <taxon>Gammaproteobacteria</taxon>
        <taxon>Oceanospirillales</taxon>
        <taxon>Halomonadaceae</taxon>
        <taxon>Halomonas</taxon>
    </lineage>
</organism>
<dbReference type="SUPFAM" id="SSF46894">
    <property type="entry name" value="C-terminal effector domain of the bipartite response regulators"/>
    <property type="match status" value="1"/>
</dbReference>
<evidence type="ECO:0000256" key="3">
    <source>
        <dbReference type="ARBA" id="ARBA00023163"/>
    </source>
</evidence>
<dbReference type="SUPFAM" id="SSF48452">
    <property type="entry name" value="TPR-like"/>
    <property type="match status" value="1"/>
</dbReference>
<proteinExistence type="predicted"/>
<feature type="domain" description="HTH luxR-type" evidence="4">
    <location>
        <begin position="832"/>
        <end position="897"/>
    </location>
</feature>
<accession>A0A1B8NWP5</accession>
<dbReference type="InterPro" id="IPR016032">
    <property type="entry name" value="Sig_transdc_resp-reg_C-effctor"/>
</dbReference>
<dbReference type="PANTHER" id="PTHR44688">
    <property type="entry name" value="DNA-BINDING TRANSCRIPTIONAL ACTIVATOR DEVR_DOSR"/>
    <property type="match status" value="1"/>
</dbReference>
<dbReference type="NCBIfam" id="NF003420">
    <property type="entry name" value="PRK04841.1"/>
    <property type="match status" value="1"/>
</dbReference>
<dbReference type="Gene3D" id="1.25.40.10">
    <property type="entry name" value="Tetratricopeptide repeat domain"/>
    <property type="match status" value="1"/>
</dbReference>
<dbReference type="PROSITE" id="PS00622">
    <property type="entry name" value="HTH_LUXR_1"/>
    <property type="match status" value="1"/>
</dbReference>
<evidence type="ECO:0000256" key="1">
    <source>
        <dbReference type="ARBA" id="ARBA00023015"/>
    </source>
</evidence>
<comment type="caution">
    <text evidence="5">The sequence shown here is derived from an EMBL/GenBank/DDBJ whole genome shotgun (WGS) entry which is preliminary data.</text>
</comment>